<dbReference type="AlphaFoldDB" id="A0A7I4YZW1"/>
<dbReference type="OMA" id="YHANPKE"/>
<evidence type="ECO:0000256" key="1">
    <source>
        <dbReference type="SAM" id="SignalP"/>
    </source>
</evidence>
<evidence type="ECO:0000313" key="2">
    <source>
        <dbReference type="Proteomes" id="UP000025227"/>
    </source>
</evidence>
<reference evidence="3" key="1">
    <citation type="submission" date="2020-12" db="UniProtKB">
        <authorList>
            <consortium name="WormBaseParasite"/>
        </authorList>
    </citation>
    <scope>IDENTIFICATION</scope>
    <source>
        <strain evidence="3">MHco3</strain>
    </source>
</reference>
<feature type="chain" id="PRO_5029622370" evidence="1">
    <location>
        <begin position="21"/>
        <end position="124"/>
    </location>
</feature>
<dbReference type="OrthoDB" id="10340011at2759"/>
<dbReference type="Proteomes" id="UP000025227">
    <property type="component" value="Unplaced"/>
</dbReference>
<keyword evidence="2" id="KW-1185">Reference proteome</keyword>
<evidence type="ECO:0000313" key="3">
    <source>
        <dbReference type="WBParaSite" id="HCON_00153960-00001"/>
    </source>
</evidence>
<protein>
    <submittedName>
        <fullName evidence="3">Apple domain-containing protein</fullName>
    </submittedName>
</protein>
<feature type="signal peptide" evidence="1">
    <location>
        <begin position="1"/>
        <end position="20"/>
    </location>
</feature>
<sequence length="124" mass="14257">MLLLRTQAATSLWLLFLVQAHRTLSCTFTKVQLEAFPWNKVQYNETIKGESEGDCLKKCLEDYPDCLAVCVEPYYGQIYCFLYVPRSVPMQQTVKNANPNQAFYLLERDKDDPKCPLVNTVLPA</sequence>
<keyword evidence="1" id="KW-0732">Signal</keyword>
<accession>A0A7I4YZW1</accession>
<dbReference type="WBParaSite" id="HCON_00153960-00001">
    <property type="protein sequence ID" value="HCON_00153960-00001"/>
    <property type="gene ID" value="HCON_00153960"/>
</dbReference>
<name>A0A7I4YZW1_HAECO</name>
<organism evidence="2 3">
    <name type="scientific">Haemonchus contortus</name>
    <name type="common">Barber pole worm</name>
    <dbReference type="NCBI Taxonomy" id="6289"/>
    <lineage>
        <taxon>Eukaryota</taxon>
        <taxon>Metazoa</taxon>
        <taxon>Ecdysozoa</taxon>
        <taxon>Nematoda</taxon>
        <taxon>Chromadorea</taxon>
        <taxon>Rhabditida</taxon>
        <taxon>Rhabditina</taxon>
        <taxon>Rhabditomorpha</taxon>
        <taxon>Strongyloidea</taxon>
        <taxon>Trichostrongylidae</taxon>
        <taxon>Haemonchus</taxon>
    </lineage>
</organism>
<proteinExistence type="predicted"/>